<proteinExistence type="predicted"/>
<evidence type="ECO:0000313" key="1">
    <source>
        <dbReference type="EMBL" id="AIF45993.1"/>
    </source>
</evidence>
<sequence length="92" mass="10334">MLLPSRQHRMTNRVIMTSDDASFALCDKFSVTGGDKVTVPVDERQIERSAPFGSGHDHWLTKYGDKGFVIAKAPMFFTRVVGVAIRFVFRGK</sequence>
<dbReference type="AlphaFoldDB" id="A0A075K157"/>
<dbReference type="EMBL" id="CP008884">
    <property type="protein sequence ID" value="AIF45993.1"/>
    <property type="molecule type" value="Genomic_DNA"/>
</dbReference>
<organism evidence="1 2">
    <name type="scientific">Dyella japonica A8</name>
    <dbReference type="NCBI Taxonomy" id="1217721"/>
    <lineage>
        <taxon>Bacteria</taxon>
        <taxon>Pseudomonadati</taxon>
        <taxon>Pseudomonadota</taxon>
        <taxon>Gammaproteobacteria</taxon>
        <taxon>Lysobacterales</taxon>
        <taxon>Rhodanobacteraceae</taxon>
        <taxon>Dyella</taxon>
    </lineage>
</organism>
<name>A0A075K157_9GAMM</name>
<protein>
    <submittedName>
        <fullName evidence="1">Uncharacterized protein</fullName>
    </submittedName>
</protein>
<evidence type="ECO:0000313" key="2">
    <source>
        <dbReference type="Proteomes" id="UP000027987"/>
    </source>
</evidence>
<gene>
    <name evidence="1" type="ORF">HY57_01285</name>
</gene>
<reference evidence="1 2" key="1">
    <citation type="submission" date="2014-07" db="EMBL/GenBank/DDBJ databases">
        <title>Complete Genome Sequence of Dyella japonica Strain A8 Isolated from Malaysian Tropical Soil.</title>
        <authorList>
            <person name="Hui R.K.H."/>
            <person name="Chen J.-W."/>
            <person name="Chan K.-G."/>
            <person name="Leung F.C.C."/>
        </authorList>
    </citation>
    <scope>NUCLEOTIDE SEQUENCE [LARGE SCALE GENOMIC DNA]</scope>
    <source>
        <strain evidence="1 2">A8</strain>
    </source>
</reference>
<accession>A0A075K157</accession>
<keyword evidence="2" id="KW-1185">Reference proteome</keyword>
<dbReference type="HOGENOM" id="CLU_2408569_0_0_6"/>
<dbReference type="KEGG" id="dja:HY57_01285"/>
<dbReference type="Proteomes" id="UP000027987">
    <property type="component" value="Chromosome"/>
</dbReference>